<keyword evidence="6 8" id="KW-1133">Transmembrane helix</keyword>
<comment type="similarity">
    <text evidence="3">Belongs to the TMEM47 family.</text>
</comment>
<protein>
    <submittedName>
        <fullName evidence="11">Transmembrane protein 47</fullName>
    </submittedName>
</protein>
<evidence type="ECO:0000256" key="6">
    <source>
        <dbReference type="ARBA" id="ARBA00022989"/>
    </source>
</evidence>
<dbReference type="GO" id="GO:0016020">
    <property type="term" value="C:membrane"/>
    <property type="evidence" value="ECO:0007669"/>
    <property type="project" value="UniProtKB-SubCell"/>
</dbReference>
<dbReference type="Gene3D" id="1.20.140.150">
    <property type="match status" value="1"/>
</dbReference>
<feature type="transmembrane region" description="Helical" evidence="8">
    <location>
        <begin position="156"/>
        <end position="179"/>
    </location>
</feature>
<gene>
    <name evidence="9" type="ORF">BPAG_LOCUS1684</name>
</gene>
<evidence type="ECO:0000256" key="7">
    <source>
        <dbReference type="ARBA" id="ARBA00023136"/>
    </source>
</evidence>
<evidence type="ECO:0000256" key="4">
    <source>
        <dbReference type="ARBA" id="ARBA00022692"/>
    </source>
</evidence>
<keyword evidence="5" id="KW-0965">Cell junction</keyword>
<evidence type="ECO:0000256" key="1">
    <source>
        <dbReference type="ARBA" id="ARBA00004141"/>
    </source>
</evidence>
<dbReference type="PANTHER" id="PTHR14399:SF5">
    <property type="entry name" value="CELL JUNCTION PROTEIN VAB-9"/>
    <property type="match status" value="1"/>
</dbReference>
<reference evidence="11" key="1">
    <citation type="submission" date="2017-02" db="UniProtKB">
        <authorList>
            <consortium name="WormBaseParasite"/>
        </authorList>
    </citation>
    <scope>IDENTIFICATION</scope>
</reference>
<sequence>MAVQATTIETVTVVRPLKVIALVCLLIAFFLLILCLSTTWWLRSGGFRTGLWLECTASDQAQWTIAGGPPPGRCQKIHRHAGGKQFEKMDTNSSVFLLFHQVFHFCFVAYTCQRPTSPAYIKLVAAFLITAAVSTFFAFFLNVFGLRAQDLHRKYVFYKFATYLSLLGVFLQLVSLIVFPVCFYVEMKNFGYRNWEFDWSYGVAWGATLFAFGASLLLICDKEHEEVYFKEKTIYNPPPELK</sequence>
<dbReference type="Proteomes" id="UP000278627">
    <property type="component" value="Unassembled WGS sequence"/>
</dbReference>
<evidence type="ECO:0000256" key="5">
    <source>
        <dbReference type="ARBA" id="ARBA00022949"/>
    </source>
</evidence>
<feature type="transmembrane region" description="Helical" evidence="8">
    <location>
        <begin position="199"/>
        <end position="220"/>
    </location>
</feature>
<dbReference type="GO" id="GO:0098609">
    <property type="term" value="P:cell-cell adhesion"/>
    <property type="evidence" value="ECO:0007669"/>
    <property type="project" value="TreeGrafter"/>
</dbReference>
<comment type="subcellular location">
    <subcellularLocation>
        <location evidence="2">Cell junction</location>
    </subcellularLocation>
    <subcellularLocation>
        <location evidence="1">Membrane</location>
        <topology evidence="1">Multi-pass membrane protein</topology>
    </subcellularLocation>
</comment>
<dbReference type="WBParaSite" id="BPAG_0000170301-mRNA-1">
    <property type="protein sequence ID" value="BPAG_0000170301-mRNA-1"/>
    <property type="gene ID" value="BPAG_0000170301"/>
</dbReference>
<evidence type="ECO:0000256" key="3">
    <source>
        <dbReference type="ARBA" id="ARBA00008691"/>
    </source>
</evidence>
<reference evidence="9 10" key="2">
    <citation type="submission" date="2018-11" db="EMBL/GenBank/DDBJ databases">
        <authorList>
            <consortium name="Pathogen Informatics"/>
        </authorList>
    </citation>
    <scope>NUCLEOTIDE SEQUENCE [LARGE SCALE GENOMIC DNA]</scope>
</reference>
<name>A0A0N4T0P6_BRUPA</name>
<feature type="transmembrane region" description="Helical" evidence="8">
    <location>
        <begin position="123"/>
        <end position="144"/>
    </location>
</feature>
<dbReference type="STRING" id="6280.A0A0N4T0P6"/>
<evidence type="ECO:0000313" key="9">
    <source>
        <dbReference type="EMBL" id="VDN82870.1"/>
    </source>
</evidence>
<dbReference type="GO" id="GO:0005911">
    <property type="term" value="C:cell-cell junction"/>
    <property type="evidence" value="ECO:0007669"/>
    <property type="project" value="TreeGrafter"/>
</dbReference>
<dbReference type="PANTHER" id="PTHR14399">
    <property type="entry name" value="P53-INDUCED PROTEIN RELATED"/>
    <property type="match status" value="1"/>
</dbReference>
<keyword evidence="7 8" id="KW-0472">Membrane</keyword>
<keyword evidence="4 8" id="KW-0812">Transmembrane</keyword>
<dbReference type="EMBL" id="UZAD01000152">
    <property type="protein sequence ID" value="VDN82870.1"/>
    <property type="molecule type" value="Genomic_DNA"/>
</dbReference>
<accession>A0A0N4T0P6</accession>
<proteinExistence type="inferred from homology"/>
<evidence type="ECO:0000313" key="11">
    <source>
        <dbReference type="WBParaSite" id="BPAG_0000170301-mRNA-1"/>
    </source>
</evidence>
<organism evidence="11">
    <name type="scientific">Brugia pahangi</name>
    <name type="common">Filarial nematode worm</name>
    <dbReference type="NCBI Taxonomy" id="6280"/>
    <lineage>
        <taxon>Eukaryota</taxon>
        <taxon>Metazoa</taxon>
        <taxon>Ecdysozoa</taxon>
        <taxon>Nematoda</taxon>
        <taxon>Chromadorea</taxon>
        <taxon>Rhabditida</taxon>
        <taxon>Spirurina</taxon>
        <taxon>Spiruromorpha</taxon>
        <taxon>Filarioidea</taxon>
        <taxon>Onchocercidae</taxon>
        <taxon>Brugia</taxon>
    </lineage>
</organism>
<dbReference type="AlphaFoldDB" id="A0A0N4T0P6"/>
<keyword evidence="10" id="KW-1185">Reference proteome</keyword>
<evidence type="ECO:0000256" key="2">
    <source>
        <dbReference type="ARBA" id="ARBA00004282"/>
    </source>
</evidence>
<evidence type="ECO:0000256" key="8">
    <source>
        <dbReference type="SAM" id="Phobius"/>
    </source>
</evidence>
<evidence type="ECO:0000313" key="10">
    <source>
        <dbReference type="Proteomes" id="UP000278627"/>
    </source>
</evidence>
<dbReference type="InterPro" id="IPR015664">
    <property type="entry name" value="P53_induced"/>
</dbReference>
<feature type="transmembrane region" description="Helical" evidence="8">
    <location>
        <begin position="20"/>
        <end position="42"/>
    </location>
</feature>